<dbReference type="InterPro" id="IPR020806">
    <property type="entry name" value="PKS_PP-bd"/>
</dbReference>
<feature type="domain" description="Carrier" evidence="4">
    <location>
        <begin position="96"/>
        <end position="170"/>
    </location>
</feature>
<dbReference type="InterPro" id="IPR009081">
    <property type="entry name" value="PP-bd_ACP"/>
</dbReference>
<comment type="cofactor">
    <cofactor evidence="1">
        <name>pantetheine 4'-phosphate</name>
        <dbReference type="ChEBI" id="CHEBI:47942"/>
    </cofactor>
</comment>
<dbReference type="Gene3D" id="3.30.300.30">
    <property type="match status" value="1"/>
</dbReference>
<evidence type="ECO:0000313" key="5">
    <source>
        <dbReference type="EMBL" id="MBA4603750.1"/>
    </source>
</evidence>
<reference evidence="5 6" key="1">
    <citation type="submission" date="2020-07" db="EMBL/GenBank/DDBJ databases">
        <title>Thermoactinomyces phylogeny.</title>
        <authorList>
            <person name="Dunlap C."/>
        </authorList>
    </citation>
    <scope>NUCLEOTIDE SEQUENCE [LARGE SCALE GENOMIC DNA]</scope>
    <source>
        <strain evidence="5 6">AMNI-1</strain>
    </source>
</reference>
<dbReference type="Pfam" id="PF13193">
    <property type="entry name" value="AMP-binding_C"/>
    <property type="match status" value="1"/>
</dbReference>
<dbReference type="AlphaFoldDB" id="A0A7W1XUZ9"/>
<dbReference type="InterPro" id="IPR025110">
    <property type="entry name" value="AMP-bd_C"/>
</dbReference>
<dbReference type="Gene3D" id="1.10.1200.10">
    <property type="entry name" value="ACP-like"/>
    <property type="match status" value="1"/>
</dbReference>
<dbReference type="GO" id="GO:0008610">
    <property type="term" value="P:lipid biosynthetic process"/>
    <property type="evidence" value="ECO:0007669"/>
    <property type="project" value="UniProtKB-ARBA"/>
</dbReference>
<dbReference type="GO" id="GO:0003824">
    <property type="term" value="F:catalytic activity"/>
    <property type="evidence" value="ECO:0007669"/>
    <property type="project" value="InterPro"/>
</dbReference>
<dbReference type="Gene3D" id="3.30.559.10">
    <property type="entry name" value="Chloramphenicol acetyltransferase-like domain"/>
    <property type="match status" value="1"/>
</dbReference>
<dbReference type="PROSITE" id="PS00012">
    <property type="entry name" value="PHOSPHOPANTETHEINE"/>
    <property type="match status" value="1"/>
</dbReference>
<keyword evidence="6" id="KW-1185">Reference proteome</keyword>
<dbReference type="SUPFAM" id="SSF52777">
    <property type="entry name" value="CoA-dependent acyltransferases"/>
    <property type="match status" value="2"/>
</dbReference>
<name>A0A7W1XUZ9_9BACL</name>
<dbReference type="Pfam" id="PF00550">
    <property type="entry name" value="PP-binding"/>
    <property type="match status" value="1"/>
</dbReference>
<comment type="caution">
    <text evidence="5">The sequence shown here is derived from an EMBL/GenBank/DDBJ whole genome shotgun (WGS) entry which is preliminary data.</text>
</comment>
<evidence type="ECO:0000256" key="2">
    <source>
        <dbReference type="ARBA" id="ARBA00022450"/>
    </source>
</evidence>
<dbReference type="SUPFAM" id="SSF56801">
    <property type="entry name" value="Acetyl-CoA synthetase-like"/>
    <property type="match status" value="1"/>
</dbReference>
<evidence type="ECO:0000256" key="3">
    <source>
        <dbReference type="ARBA" id="ARBA00022553"/>
    </source>
</evidence>
<dbReference type="InterPro" id="IPR036736">
    <property type="entry name" value="ACP-like_sf"/>
</dbReference>
<dbReference type="InterPro" id="IPR045851">
    <property type="entry name" value="AMP-bd_C_sf"/>
</dbReference>
<dbReference type="SUPFAM" id="SSF47336">
    <property type="entry name" value="ACP-like"/>
    <property type="match status" value="1"/>
</dbReference>
<dbReference type="InterPro" id="IPR006162">
    <property type="entry name" value="Ppantetheine_attach_site"/>
</dbReference>
<gene>
    <name evidence="5" type="ORF">H2C83_15890</name>
</gene>
<evidence type="ECO:0000256" key="1">
    <source>
        <dbReference type="ARBA" id="ARBA00001957"/>
    </source>
</evidence>
<dbReference type="PROSITE" id="PS50075">
    <property type="entry name" value="CARRIER"/>
    <property type="match status" value="1"/>
</dbReference>
<dbReference type="InterPro" id="IPR023213">
    <property type="entry name" value="CAT-like_dom_sf"/>
</dbReference>
<dbReference type="GO" id="GO:0031177">
    <property type="term" value="F:phosphopantetheine binding"/>
    <property type="evidence" value="ECO:0007669"/>
    <property type="project" value="InterPro"/>
</dbReference>
<dbReference type="Pfam" id="PF00668">
    <property type="entry name" value="Condensation"/>
    <property type="match status" value="1"/>
</dbReference>
<dbReference type="PANTHER" id="PTHR45398">
    <property type="match status" value="1"/>
</dbReference>
<dbReference type="CDD" id="cd19534">
    <property type="entry name" value="E_NRPS"/>
    <property type="match status" value="1"/>
</dbReference>
<dbReference type="InterPro" id="IPR010060">
    <property type="entry name" value="NRPS_synth"/>
</dbReference>
<accession>A0A7W1XUZ9</accession>
<dbReference type="EMBL" id="JACEOL010000066">
    <property type="protein sequence ID" value="MBA4603750.1"/>
    <property type="molecule type" value="Genomic_DNA"/>
</dbReference>
<sequence>PGEVASRLLSYPAVKEAVVVAQTDERNQLSLCAYFTVSEPCSISGLRQYLGKELPDYMIPAYFMQLEELPLTANGKIDKKLLPKPDQMQTGVKYAAPSNKTEKILAQLWQEVLQVNRVGVQDHFFELGGDSIKAMQIASRLKRHQLTLRLKDLFQYPTIEELAQHIQKATDEVGEKTVAGEVALTPIQHWMYEQTDYPDQWNMAIVLHREQGWDANILKLVFQELVAHHDALRMSFKQEEGQIKAVNRDLTGEYFRIYEFDVKETENVAAIIEKESTRLHRSIRINDGPLIRLGIFHTGKGDYLLIIIHHLVMDAVSWRVLSEDLHSAYQRKLNGKPVMLPPKTTSFQTWSKKLHEYANSPSLLSEIPYWQQTDHEQAPALPVDKWGNVDYSSKHVKIAEGRLDRDHTRDLLSLAHRAYQTEINDLLLSALVMTLNSWTYGTVAVQLEGHGREEIIDGVDLNRTIGWFTSMYPVVFNIDSQNPADVIPYVKEKLRQVPNKGVGYGILKYLTDPRYKQNLHFKLKPEINFNYQGEFVQDVEKEGVQIANMSAGEGVHPLTKWPYKLDFVSFVQNGELIVPIRYHESLYYRETIEQLVNRYLHHLRRIVEFCREEALAK</sequence>
<dbReference type="FunFam" id="1.10.1200.10:FF:000005">
    <property type="entry name" value="Nonribosomal peptide synthetase 1"/>
    <property type="match status" value="1"/>
</dbReference>
<dbReference type="Proteomes" id="UP000538292">
    <property type="component" value="Unassembled WGS sequence"/>
</dbReference>
<dbReference type="NCBIfam" id="TIGR01720">
    <property type="entry name" value="NRPS-para261"/>
    <property type="match status" value="1"/>
</dbReference>
<dbReference type="InterPro" id="IPR001242">
    <property type="entry name" value="Condensation_dom"/>
</dbReference>
<protein>
    <submittedName>
        <fullName evidence="5">Non-ribosomal peptide synthetase</fullName>
    </submittedName>
</protein>
<dbReference type="SMART" id="SM00823">
    <property type="entry name" value="PKS_PP"/>
    <property type="match status" value="1"/>
</dbReference>
<organism evidence="5 6">
    <name type="scientific">Thermoactinomyces mirandus</name>
    <dbReference type="NCBI Taxonomy" id="2756294"/>
    <lineage>
        <taxon>Bacteria</taxon>
        <taxon>Bacillati</taxon>
        <taxon>Bacillota</taxon>
        <taxon>Bacilli</taxon>
        <taxon>Bacillales</taxon>
        <taxon>Thermoactinomycetaceae</taxon>
        <taxon>Thermoactinomyces</taxon>
    </lineage>
</organism>
<dbReference type="Gene3D" id="3.30.559.30">
    <property type="entry name" value="Nonribosomal peptide synthetase, condensation domain"/>
    <property type="match status" value="1"/>
</dbReference>
<dbReference type="RefSeq" id="WP_246333972.1">
    <property type="nucleotide sequence ID" value="NZ_JACEOL010000066.1"/>
</dbReference>
<keyword evidence="3" id="KW-0597">Phosphoprotein</keyword>
<evidence type="ECO:0000259" key="4">
    <source>
        <dbReference type="PROSITE" id="PS50075"/>
    </source>
</evidence>
<feature type="non-terminal residue" evidence="5">
    <location>
        <position position="1"/>
    </location>
</feature>
<keyword evidence="2" id="KW-0596">Phosphopantetheine</keyword>
<evidence type="ECO:0000313" key="6">
    <source>
        <dbReference type="Proteomes" id="UP000538292"/>
    </source>
</evidence>
<proteinExistence type="predicted"/>
<dbReference type="PANTHER" id="PTHR45398:SF1">
    <property type="entry name" value="ENZYME, PUTATIVE (JCVI)-RELATED"/>
    <property type="match status" value="1"/>
</dbReference>